<proteinExistence type="predicted"/>
<dbReference type="OrthoDB" id="6767222at2759"/>
<evidence type="ECO:0000313" key="2">
    <source>
        <dbReference type="EMBL" id="CAH1105623.1"/>
    </source>
</evidence>
<dbReference type="EMBL" id="OV651814">
    <property type="protein sequence ID" value="CAH1105623.1"/>
    <property type="molecule type" value="Genomic_DNA"/>
</dbReference>
<evidence type="ECO:0000256" key="1">
    <source>
        <dbReference type="SAM" id="MobiDB-lite"/>
    </source>
</evidence>
<feature type="region of interest" description="Disordered" evidence="1">
    <location>
        <begin position="1"/>
        <end position="48"/>
    </location>
</feature>
<reference evidence="2" key="1">
    <citation type="submission" date="2022-01" db="EMBL/GenBank/DDBJ databases">
        <authorList>
            <person name="King R."/>
        </authorList>
    </citation>
    <scope>NUCLEOTIDE SEQUENCE</scope>
</reference>
<name>A0A9P0CS89_9CUCU</name>
<gene>
    <name evidence="2" type="ORF">PSYICH_LOCUS6685</name>
</gene>
<dbReference type="Proteomes" id="UP001153636">
    <property type="component" value="Chromosome 2"/>
</dbReference>
<accession>A0A9P0CS89</accession>
<protein>
    <submittedName>
        <fullName evidence="2">Uncharacterized protein</fullName>
    </submittedName>
</protein>
<organism evidence="2 3">
    <name type="scientific">Psylliodes chrysocephalus</name>
    <dbReference type="NCBI Taxonomy" id="3402493"/>
    <lineage>
        <taxon>Eukaryota</taxon>
        <taxon>Metazoa</taxon>
        <taxon>Ecdysozoa</taxon>
        <taxon>Arthropoda</taxon>
        <taxon>Hexapoda</taxon>
        <taxon>Insecta</taxon>
        <taxon>Pterygota</taxon>
        <taxon>Neoptera</taxon>
        <taxon>Endopterygota</taxon>
        <taxon>Coleoptera</taxon>
        <taxon>Polyphaga</taxon>
        <taxon>Cucujiformia</taxon>
        <taxon>Chrysomeloidea</taxon>
        <taxon>Chrysomelidae</taxon>
        <taxon>Galerucinae</taxon>
        <taxon>Alticini</taxon>
        <taxon>Psylliodes</taxon>
    </lineage>
</organism>
<sequence>MDQSDEYVPEEHSVGSNDEPSDLENQNPREVREQIRNETDTVEDVENNNKEKKKCLCKGRCIILQNKKNREFGRAYQSKKKEEARSEKGGDKLFENDVVLTVDLQSVLLAPKAKVTLVYYKTKLAVHNYTLYDIKSNDGY</sequence>
<keyword evidence="3" id="KW-1185">Reference proteome</keyword>
<evidence type="ECO:0000313" key="3">
    <source>
        <dbReference type="Proteomes" id="UP001153636"/>
    </source>
</evidence>
<feature type="compositionally biased region" description="Polar residues" evidence="1">
    <location>
        <begin position="14"/>
        <end position="26"/>
    </location>
</feature>
<feature type="compositionally biased region" description="Basic and acidic residues" evidence="1">
    <location>
        <begin position="27"/>
        <end position="39"/>
    </location>
</feature>
<dbReference type="AlphaFoldDB" id="A0A9P0CS89"/>